<keyword evidence="1" id="KW-0805">Transcription regulation</keyword>
<dbReference type="PROSITE" id="PS51071">
    <property type="entry name" value="HTH_RPIR"/>
    <property type="match status" value="1"/>
</dbReference>
<comment type="caution">
    <text evidence="6">The sequence shown here is derived from an EMBL/GenBank/DDBJ whole genome shotgun (WGS) entry which is preliminary data.</text>
</comment>
<keyword evidence="7" id="KW-1185">Reference proteome</keyword>
<dbReference type="EMBL" id="FNOS01000003">
    <property type="protein sequence ID" value="SDX86382.1"/>
    <property type="molecule type" value="Genomic_DNA"/>
</dbReference>
<dbReference type="Pfam" id="PF01418">
    <property type="entry name" value="HTH_6"/>
    <property type="match status" value="1"/>
</dbReference>
<dbReference type="InterPro" id="IPR001347">
    <property type="entry name" value="SIS_dom"/>
</dbReference>
<accession>A0A1H3F5U7</accession>
<feature type="domain" description="SIS" evidence="5">
    <location>
        <begin position="126"/>
        <end position="269"/>
    </location>
</feature>
<proteinExistence type="predicted"/>
<dbReference type="InterPro" id="IPR047640">
    <property type="entry name" value="RpiR-like"/>
</dbReference>
<dbReference type="Gene3D" id="3.40.50.10490">
    <property type="entry name" value="Glucose-6-phosphate isomerase like protein, domain 1"/>
    <property type="match status" value="1"/>
</dbReference>
<protein>
    <submittedName>
        <fullName evidence="6">Transcriptional regulator, RpiR family</fullName>
    </submittedName>
</protein>
<sequence length="286" mass="31249">MKQPLKGGLVMLSEMKENLAPSEKKIAAFILDHPHEAIHCTAAQLGELSGTSGAAVMRLCKSLDLKGLQELKLRISGDLQKEVASSYRNIQPGEEMDAIVDKVTNNNMQAIRETTELVDFAGLEKAGDAVVKARRLHFFGVGASGIIAQDAQQKFLRMNIATSAFTDVHNAVMDIANIKETDVLIGISFSGETRETALVMEEAKRRGAVTISITRYGSNTVASFADIPLYISASREIPAPFRSGATSSRMGQLHMIDLLFTKVVTSHFEEASGYFEQIQDIMTRLK</sequence>
<dbReference type="InterPro" id="IPR009057">
    <property type="entry name" value="Homeodomain-like_sf"/>
</dbReference>
<evidence type="ECO:0000256" key="2">
    <source>
        <dbReference type="ARBA" id="ARBA00023125"/>
    </source>
</evidence>
<dbReference type="PROSITE" id="PS51464">
    <property type="entry name" value="SIS"/>
    <property type="match status" value="1"/>
</dbReference>
<reference evidence="6 7" key="1">
    <citation type="submission" date="2016-10" db="EMBL/GenBank/DDBJ databases">
        <authorList>
            <person name="Varghese N."/>
            <person name="Submissions S."/>
        </authorList>
    </citation>
    <scope>NUCLEOTIDE SEQUENCE [LARGE SCALE GENOMIC DNA]</scope>
    <source>
        <strain evidence="6 7">DSM 20748</strain>
    </source>
</reference>
<evidence type="ECO:0000259" key="5">
    <source>
        <dbReference type="PROSITE" id="PS51464"/>
    </source>
</evidence>
<dbReference type="Pfam" id="PF01380">
    <property type="entry name" value="SIS"/>
    <property type="match status" value="1"/>
</dbReference>
<dbReference type="InterPro" id="IPR046348">
    <property type="entry name" value="SIS_dom_sf"/>
</dbReference>
<dbReference type="InterPro" id="IPR000281">
    <property type="entry name" value="HTH_RpiR"/>
</dbReference>
<dbReference type="PANTHER" id="PTHR30514:SF10">
    <property type="entry name" value="MURR_RPIR FAMILY TRANSCRIPTIONAL REGULATOR"/>
    <property type="match status" value="1"/>
</dbReference>
<name>A0A1H3F5U7_9BACI</name>
<dbReference type="InterPro" id="IPR036388">
    <property type="entry name" value="WH-like_DNA-bd_sf"/>
</dbReference>
<gene>
    <name evidence="6" type="ORF">SAMN04488081_1532</name>
</gene>
<feature type="domain" description="HTH rpiR-type" evidence="4">
    <location>
        <begin position="6"/>
        <end position="82"/>
    </location>
</feature>
<dbReference type="Proteomes" id="UP000198647">
    <property type="component" value="Unassembled WGS sequence"/>
</dbReference>
<dbReference type="CDD" id="cd05013">
    <property type="entry name" value="SIS_RpiR"/>
    <property type="match status" value="1"/>
</dbReference>
<dbReference type="SUPFAM" id="SSF46689">
    <property type="entry name" value="Homeodomain-like"/>
    <property type="match status" value="1"/>
</dbReference>
<evidence type="ECO:0000256" key="1">
    <source>
        <dbReference type="ARBA" id="ARBA00023015"/>
    </source>
</evidence>
<dbReference type="SUPFAM" id="SSF53697">
    <property type="entry name" value="SIS domain"/>
    <property type="match status" value="1"/>
</dbReference>
<evidence type="ECO:0000256" key="3">
    <source>
        <dbReference type="ARBA" id="ARBA00023163"/>
    </source>
</evidence>
<evidence type="ECO:0000313" key="7">
    <source>
        <dbReference type="Proteomes" id="UP000198647"/>
    </source>
</evidence>
<evidence type="ECO:0000259" key="4">
    <source>
        <dbReference type="PROSITE" id="PS51071"/>
    </source>
</evidence>
<evidence type="ECO:0000313" key="6">
    <source>
        <dbReference type="EMBL" id="SDX86382.1"/>
    </source>
</evidence>
<dbReference type="InterPro" id="IPR035472">
    <property type="entry name" value="RpiR-like_SIS"/>
</dbReference>
<organism evidence="6 7">
    <name type="scientific">Salimicrobium album</name>
    <dbReference type="NCBI Taxonomy" id="50717"/>
    <lineage>
        <taxon>Bacteria</taxon>
        <taxon>Bacillati</taxon>
        <taxon>Bacillota</taxon>
        <taxon>Bacilli</taxon>
        <taxon>Bacillales</taxon>
        <taxon>Bacillaceae</taxon>
        <taxon>Salimicrobium</taxon>
    </lineage>
</organism>
<dbReference type="PANTHER" id="PTHR30514">
    <property type="entry name" value="GLUCOKINASE"/>
    <property type="match status" value="1"/>
</dbReference>
<dbReference type="Gene3D" id="1.10.10.10">
    <property type="entry name" value="Winged helix-like DNA-binding domain superfamily/Winged helix DNA-binding domain"/>
    <property type="match status" value="1"/>
</dbReference>
<keyword evidence="2" id="KW-0238">DNA-binding</keyword>
<dbReference type="RefSeq" id="WP_076572087.1">
    <property type="nucleotide sequence ID" value="NZ_FNOS01000003.1"/>
</dbReference>
<keyword evidence="3" id="KW-0804">Transcription</keyword>